<evidence type="ECO:0000256" key="1">
    <source>
        <dbReference type="SAM" id="Phobius"/>
    </source>
</evidence>
<organism evidence="2 3">
    <name type="scientific">Peribacillus muralis</name>
    <dbReference type="NCBI Taxonomy" id="264697"/>
    <lineage>
        <taxon>Bacteria</taxon>
        <taxon>Bacillati</taxon>
        <taxon>Bacillota</taxon>
        <taxon>Bacilli</taxon>
        <taxon>Bacillales</taxon>
        <taxon>Bacillaceae</taxon>
        <taxon>Peribacillus</taxon>
    </lineage>
</organism>
<gene>
    <name evidence="2" type="ORF">ABE28_002950</name>
</gene>
<dbReference type="EMBL" id="CP017080">
    <property type="protein sequence ID" value="AOH53296.1"/>
    <property type="molecule type" value="Genomic_DNA"/>
</dbReference>
<protein>
    <submittedName>
        <fullName evidence="2">Uncharacterized protein</fullName>
    </submittedName>
</protein>
<dbReference type="OrthoDB" id="2869774at2"/>
<proteinExistence type="predicted"/>
<dbReference type="KEGG" id="bmur:ABE28_002950"/>
<sequence length="127" mass="14860">MDIKKMIEMTEITDLDIELLISRVNSDFIKLYKEKNIESYIETLNDMLQAAVQMEFDFVLKYFGAAPIVAADERIQFQEIFKCIGTRKSNKDWFLQLFSLFLGIASVFRLDSRGIESEFFEMKKSTS</sequence>
<keyword evidence="1" id="KW-0812">Transmembrane</keyword>
<evidence type="ECO:0000313" key="3">
    <source>
        <dbReference type="Proteomes" id="UP000077926"/>
    </source>
</evidence>
<dbReference type="AlphaFoldDB" id="A0A1B3XJ96"/>
<dbReference type="Proteomes" id="UP000077926">
    <property type="component" value="Chromosome"/>
</dbReference>
<keyword evidence="1" id="KW-1133">Transmembrane helix</keyword>
<dbReference type="RefSeq" id="WP_064464042.1">
    <property type="nucleotide sequence ID" value="NZ_CP017080.1"/>
</dbReference>
<accession>A0A1B3XJ96</accession>
<evidence type="ECO:0000313" key="2">
    <source>
        <dbReference type="EMBL" id="AOH53296.1"/>
    </source>
</evidence>
<reference evidence="2 3" key="1">
    <citation type="submission" date="2016-08" db="EMBL/GenBank/DDBJ databases">
        <title>Complete genome sequence of Bacillus muralis G25-68, a strain with toxicity to nematodes.</title>
        <authorList>
            <person name="Zheng Z."/>
        </authorList>
    </citation>
    <scope>NUCLEOTIDE SEQUENCE [LARGE SCALE GENOMIC DNA]</scope>
    <source>
        <strain evidence="2 3">G25-68</strain>
    </source>
</reference>
<feature type="transmembrane region" description="Helical" evidence="1">
    <location>
        <begin position="93"/>
        <end position="110"/>
    </location>
</feature>
<dbReference type="STRING" id="264697.ABE28_002950"/>
<keyword evidence="1" id="KW-0472">Membrane</keyword>
<name>A0A1B3XJ96_9BACI</name>
<keyword evidence="3" id="KW-1185">Reference proteome</keyword>